<keyword evidence="2" id="KW-1185">Reference proteome</keyword>
<reference evidence="1 2" key="1">
    <citation type="submission" date="2018-06" db="EMBL/GenBank/DDBJ databases">
        <title>Freshwater and sediment microbial communities from various areas in North America, analyzing microbe dynamics in response to fracking.</title>
        <authorList>
            <person name="Lamendella R."/>
        </authorList>
    </citation>
    <scope>NUCLEOTIDE SEQUENCE [LARGE SCALE GENOMIC DNA]</scope>
    <source>
        <strain evidence="1 2">14_TX</strain>
    </source>
</reference>
<comment type="caution">
    <text evidence="1">The sequence shown here is derived from an EMBL/GenBank/DDBJ whole genome shotgun (WGS) entry which is preliminary data.</text>
</comment>
<gene>
    <name evidence="1" type="ORF">DFO70_103509</name>
</gene>
<dbReference type="RefSeq" id="WP_113882134.1">
    <property type="nucleotide sequence ID" value="NZ_QNSF01000003.1"/>
</dbReference>
<evidence type="ECO:0000313" key="1">
    <source>
        <dbReference type="EMBL" id="RBP95464.1"/>
    </source>
</evidence>
<dbReference type="EMBL" id="QNSF01000003">
    <property type="protein sequence ID" value="RBP95464.1"/>
    <property type="molecule type" value="Genomic_DNA"/>
</dbReference>
<evidence type="ECO:0000313" key="2">
    <source>
        <dbReference type="Proteomes" id="UP000252731"/>
    </source>
</evidence>
<sequence length="63" mass="6991">MNEKVKRFLLTSPSNFKIVGFMVGIPEVNILTGEQGLAINCRTANNDGQVNITPFLEQVEVVR</sequence>
<accession>A0A366K1A0</accession>
<proteinExistence type="predicted"/>
<dbReference type="OrthoDB" id="2904248at2"/>
<protein>
    <submittedName>
        <fullName evidence="1">Uncharacterized protein</fullName>
    </submittedName>
</protein>
<dbReference type="Proteomes" id="UP000252731">
    <property type="component" value="Unassembled WGS sequence"/>
</dbReference>
<organism evidence="1 2">
    <name type="scientific">Cytobacillus firmus</name>
    <name type="common">Bacillus firmus</name>
    <dbReference type="NCBI Taxonomy" id="1399"/>
    <lineage>
        <taxon>Bacteria</taxon>
        <taxon>Bacillati</taxon>
        <taxon>Bacillota</taxon>
        <taxon>Bacilli</taxon>
        <taxon>Bacillales</taxon>
        <taxon>Bacillaceae</taxon>
        <taxon>Cytobacillus</taxon>
    </lineage>
</organism>
<name>A0A366K1A0_CYTFI</name>
<dbReference type="AlphaFoldDB" id="A0A366K1A0"/>